<gene>
    <name evidence="2" type="ORF">QBC37DRAFT_148524</name>
</gene>
<dbReference type="AlphaFoldDB" id="A0AAN7B6G5"/>
<feature type="compositionally biased region" description="Basic and acidic residues" evidence="1">
    <location>
        <begin position="193"/>
        <end position="209"/>
    </location>
</feature>
<reference evidence="2" key="2">
    <citation type="submission" date="2023-05" db="EMBL/GenBank/DDBJ databases">
        <authorList>
            <consortium name="Lawrence Berkeley National Laboratory"/>
            <person name="Steindorff A."/>
            <person name="Hensen N."/>
            <person name="Bonometti L."/>
            <person name="Westerberg I."/>
            <person name="Brannstrom I.O."/>
            <person name="Guillou S."/>
            <person name="Cros-Aarteil S."/>
            <person name="Calhoun S."/>
            <person name="Haridas S."/>
            <person name="Kuo A."/>
            <person name="Mondo S."/>
            <person name="Pangilinan J."/>
            <person name="Riley R."/>
            <person name="Labutti K."/>
            <person name="Andreopoulos B."/>
            <person name="Lipzen A."/>
            <person name="Chen C."/>
            <person name="Yanf M."/>
            <person name="Daum C."/>
            <person name="Ng V."/>
            <person name="Clum A."/>
            <person name="Ohm R."/>
            <person name="Martin F."/>
            <person name="Silar P."/>
            <person name="Natvig D."/>
            <person name="Lalanne C."/>
            <person name="Gautier V."/>
            <person name="Ament-Velasquez S.L."/>
            <person name="Kruys A."/>
            <person name="Hutchinson M.I."/>
            <person name="Powell A.J."/>
            <person name="Barry K."/>
            <person name="Miller A.N."/>
            <person name="Grigoriev I.V."/>
            <person name="Debuchy R."/>
            <person name="Gladieux P."/>
            <person name="Thoren M.H."/>
            <person name="Johannesson H."/>
        </authorList>
    </citation>
    <scope>NUCLEOTIDE SEQUENCE</scope>
    <source>
        <strain evidence="2">PSN293</strain>
    </source>
</reference>
<proteinExistence type="predicted"/>
<feature type="compositionally biased region" description="Low complexity" evidence="1">
    <location>
        <begin position="212"/>
        <end position="222"/>
    </location>
</feature>
<organism evidence="2 3">
    <name type="scientific">Rhypophila decipiens</name>
    <dbReference type="NCBI Taxonomy" id="261697"/>
    <lineage>
        <taxon>Eukaryota</taxon>
        <taxon>Fungi</taxon>
        <taxon>Dikarya</taxon>
        <taxon>Ascomycota</taxon>
        <taxon>Pezizomycotina</taxon>
        <taxon>Sordariomycetes</taxon>
        <taxon>Sordariomycetidae</taxon>
        <taxon>Sordariales</taxon>
        <taxon>Naviculisporaceae</taxon>
        <taxon>Rhypophila</taxon>
    </lineage>
</organism>
<keyword evidence="3" id="KW-1185">Reference proteome</keyword>
<feature type="compositionally biased region" description="Basic and acidic residues" evidence="1">
    <location>
        <begin position="265"/>
        <end position="279"/>
    </location>
</feature>
<evidence type="ECO:0000256" key="1">
    <source>
        <dbReference type="SAM" id="MobiDB-lite"/>
    </source>
</evidence>
<feature type="compositionally biased region" description="Polar residues" evidence="1">
    <location>
        <begin position="78"/>
        <end position="117"/>
    </location>
</feature>
<evidence type="ECO:0000313" key="3">
    <source>
        <dbReference type="Proteomes" id="UP001301769"/>
    </source>
</evidence>
<feature type="compositionally biased region" description="Basic and acidic residues" evidence="1">
    <location>
        <begin position="45"/>
        <end position="64"/>
    </location>
</feature>
<dbReference type="EMBL" id="MU858092">
    <property type="protein sequence ID" value="KAK4214536.1"/>
    <property type="molecule type" value="Genomic_DNA"/>
</dbReference>
<accession>A0AAN7B6G5</accession>
<protein>
    <submittedName>
        <fullName evidence="2">Uncharacterized protein</fullName>
    </submittedName>
</protein>
<dbReference type="Proteomes" id="UP001301769">
    <property type="component" value="Unassembled WGS sequence"/>
</dbReference>
<comment type="caution">
    <text evidence="2">The sequence shown here is derived from an EMBL/GenBank/DDBJ whole genome shotgun (WGS) entry which is preliminary data.</text>
</comment>
<sequence length="320" mass="33455">METISNMTQAASKVIWGTPTSQEPVSGKTGDVAKGEPYDAGNMDPPEHVEDVHQATPQHEKKQDATLPTSSEVEKSMTALSGTSNQPSSNVNTSSGVHTTTSNVDNTRNVDTTPNTTKTDDVPAINPTKLKDSSHGPGDASLDQNDVRSPSDPAVQPDNVQAKENVDDTHGGLDVGDNPVKLDGPGPRPVAEVAKEHGGDAGKANEKVAGDSSSSSSNSSASDLNKKKTEEEEDPKEGANKGLLYVRSSGLNADGGDFDATKPGAGREADRLLEQKGVTRDPNSGGVAGDLPESHKEKKSLKEKIKAKLHKVGPNPSMDK</sequence>
<name>A0AAN7B6G5_9PEZI</name>
<reference evidence="2" key="1">
    <citation type="journal article" date="2023" name="Mol. Phylogenet. Evol.">
        <title>Genome-scale phylogeny and comparative genomics of the fungal order Sordariales.</title>
        <authorList>
            <person name="Hensen N."/>
            <person name="Bonometti L."/>
            <person name="Westerberg I."/>
            <person name="Brannstrom I.O."/>
            <person name="Guillou S."/>
            <person name="Cros-Aarteil S."/>
            <person name="Calhoun S."/>
            <person name="Haridas S."/>
            <person name="Kuo A."/>
            <person name="Mondo S."/>
            <person name="Pangilinan J."/>
            <person name="Riley R."/>
            <person name="LaButti K."/>
            <person name="Andreopoulos B."/>
            <person name="Lipzen A."/>
            <person name="Chen C."/>
            <person name="Yan M."/>
            <person name="Daum C."/>
            <person name="Ng V."/>
            <person name="Clum A."/>
            <person name="Steindorff A."/>
            <person name="Ohm R.A."/>
            <person name="Martin F."/>
            <person name="Silar P."/>
            <person name="Natvig D.O."/>
            <person name="Lalanne C."/>
            <person name="Gautier V."/>
            <person name="Ament-Velasquez S.L."/>
            <person name="Kruys A."/>
            <person name="Hutchinson M.I."/>
            <person name="Powell A.J."/>
            <person name="Barry K."/>
            <person name="Miller A.N."/>
            <person name="Grigoriev I.V."/>
            <person name="Debuchy R."/>
            <person name="Gladieux P."/>
            <person name="Hiltunen Thoren M."/>
            <person name="Johannesson H."/>
        </authorList>
    </citation>
    <scope>NUCLEOTIDE SEQUENCE</scope>
    <source>
        <strain evidence="2">PSN293</strain>
    </source>
</reference>
<feature type="compositionally biased region" description="Polar residues" evidence="1">
    <location>
        <begin position="1"/>
        <end position="11"/>
    </location>
</feature>
<evidence type="ECO:0000313" key="2">
    <source>
        <dbReference type="EMBL" id="KAK4214536.1"/>
    </source>
</evidence>
<feature type="compositionally biased region" description="Basic and acidic residues" evidence="1">
    <location>
        <begin position="292"/>
        <end position="306"/>
    </location>
</feature>
<feature type="region of interest" description="Disordered" evidence="1">
    <location>
        <begin position="1"/>
        <end position="320"/>
    </location>
</feature>